<evidence type="ECO:0000259" key="2">
    <source>
        <dbReference type="Pfam" id="PF06808"/>
    </source>
</evidence>
<dbReference type="AlphaFoldDB" id="A0A5B8RF11"/>
<feature type="transmembrane region" description="Helical" evidence="1">
    <location>
        <begin position="301"/>
        <end position="322"/>
    </location>
</feature>
<dbReference type="PANTHER" id="PTHR43849">
    <property type="entry name" value="BLL3936 PROTEIN"/>
    <property type="match status" value="1"/>
</dbReference>
<dbReference type="NCBIfam" id="TIGR02123">
    <property type="entry name" value="TRAP_fused"/>
    <property type="match status" value="1"/>
</dbReference>
<evidence type="ECO:0000313" key="3">
    <source>
        <dbReference type="EMBL" id="QEA06104.1"/>
    </source>
</evidence>
<dbReference type="Pfam" id="PF06808">
    <property type="entry name" value="DctM"/>
    <property type="match status" value="1"/>
</dbReference>
<feature type="transmembrane region" description="Helical" evidence="1">
    <location>
        <begin position="135"/>
        <end position="155"/>
    </location>
</feature>
<organism evidence="3">
    <name type="scientific">uncultured organism</name>
    <dbReference type="NCBI Taxonomy" id="155900"/>
    <lineage>
        <taxon>unclassified sequences</taxon>
        <taxon>environmental samples</taxon>
    </lineage>
</organism>
<feature type="transmembrane region" description="Helical" evidence="1">
    <location>
        <begin position="20"/>
        <end position="40"/>
    </location>
</feature>
<feature type="transmembrane region" description="Helical" evidence="1">
    <location>
        <begin position="492"/>
        <end position="513"/>
    </location>
</feature>
<dbReference type="PANTHER" id="PTHR43849:SF2">
    <property type="entry name" value="BLL3936 PROTEIN"/>
    <property type="match status" value="1"/>
</dbReference>
<dbReference type="InterPro" id="IPR011853">
    <property type="entry name" value="TRAP_DctM-Dct_fused"/>
</dbReference>
<proteinExistence type="predicted"/>
<reference evidence="3" key="1">
    <citation type="submission" date="2019-06" db="EMBL/GenBank/DDBJ databases">
        <authorList>
            <person name="Murdoch R.W."/>
            <person name="Fathepure B."/>
        </authorList>
    </citation>
    <scope>NUCLEOTIDE SEQUENCE</scope>
</reference>
<gene>
    <name evidence="3" type="ORF">KBTEX_02433</name>
</gene>
<feature type="domain" description="TRAP C4-dicarboxylate transport system permease DctM subunit" evidence="2">
    <location>
        <begin position="117"/>
        <end position="550"/>
    </location>
</feature>
<keyword evidence="1" id="KW-0472">Membrane</keyword>
<protein>
    <recommendedName>
        <fullName evidence="2">TRAP C4-dicarboxylate transport system permease DctM subunit domain-containing protein</fullName>
    </recommendedName>
</protein>
<accession>A0A5B8RF11</accession>
<evidence type="ECO:0000256" key="1">
    <source>
        <dbReference type="SAM" id="Phobius"/>
    </source>
</evidence>
<feature type="transmembrane region" description="Helical" evidence="1">
    <location>
        <begin position="175"/>
        <end position="198"/>
    </location>
</feature>
<keyword evidence="1" id="KW-1133">Transmembrane helix</keyword>
<feature type="transmembrane region" description="Helical" evidence="1">
    <location>
        <begin position="354"/>
        <end position="384"/>
    </location>
</feature>
<feature type="transmembrane region" description="Helical" evidence="1">
    <location>
        <begin position="589"/>
        <end position="618"/>
    </location>
</feature>
<feature type="transmembrane region" description="Helical" evidence="1">
    <location>
        <begin position="525"/>
        <end position="544"/>
    </location>
</feature>
<name>A0A5B8RF11_9ZZZZ</name>
<dbReference type="EMBL" id="MN079125">
    <property type="protein sequence ID" value="QEA06104.1"/>
    <property type="molecule type" value="Genomic_DNA"/>
</dbReference>
<sequence length="636" mass="66586">MTANDDGRHAPESGRWRRLLTPPALLALAWAAFQVAIYVWPDMDLMVRRSGHVAFATSLAFLLAPDGGRAWRLWLNRAFAALALTPPVYLALELERIYQRIVQLDPVLTGDRIFACLAVVLLLEALRRRAGAGMFALGVGFIAYQLLGAYIPGIIGHNISGFDTFVELLLLTERGLFGIPTAVSAEIVFYFILFAAVFDAYGGGQLIIDLAMRVTGRQTGGPAKASVVASALTGSVSGSAVANVMSTGIFTIPLMRRVGYPATFAAGVEAVASTGGQILPPVMGAGAFIMANFLQIPYQDVVLAAILPALAFFASLLLVVHFRARRDGIRPLGADELGDWRGALKARWHLLVPLVWLATAIVSGLSVADAAVQSCALTVVVGSLRRSTRQRPIELLEALVRTGERALSVALPCAVASIIVAVIAFTGLGTKFTALVVHLSEGNLYLALGLTALASLVLGAGMPTTSAYVMAAVLVAPALVQLDVAPLVAHLFVFYVSIISMVTPPVALAAYAASTVAGSKPGETGWAAFYLALPGLVIPFAFALHPALVLWDGAGATAWAVARVALACSAFAVLLPGWLGRRLRPLERLVLGVGAVLSLLPATVPAIVGLVLLVAQVVALRLLPSPPPAAEDTAGG</sequence>
<feature type="transmembrane region" description="Helical" evidence="1">
    <location>
        <begin position="442"/>
        <end position="460"/>
    </location>
</feature>
<dbReference type="InterPro" id="IPR010656">
    <property type="entry name" value="DctM"/>
</dbReference>
<feature type="transmembrane region" description="Helical" evidence="1">
    <location>
        <begin position="73"/>
        <end position="92"/>
    </location>
</feature>
<feature type="transmembrane region" description="Helical" evidence="1">
    <location>
        <begin position="556"/>
        <end position="577"/>
    </location>
</feature>
<feature type="transmembrane region" description="Helical" evidence="1">
    <location>
        <begin position="405"/>
        <end position="430"/>
    </location>
</feature>
<keyword evidence="1" id="KW-0812">Transmembrane</keyword>